<dbReference type="OrthoDB" id="9794225at2"/>
<dbReference type="eggNOG" id="COG0530">
    <property type="taxonomic scope" value="Bacteria"/>
</dbReference>
<dbReference type="STRING" id="111105.HR09_08830"/>
<evidence type="ECO:0000256" key="5">
    <source>
        <dbReference type="SAM" id="Phobius"/>
    </source>
</evidence>
<dbReference type="GO" id="GO:0005262">
    <property type="term" value="F:calcium channel activity"/>
    <property type="evidence" value="ECO:0007669"/>
    <property type="project" value="TreeGrafter"/>
</dbReference>
<keyword evidence="2 5" id="KW-0812">Transmembrane</keyword>
<dbReference type="Gene3D" id="1.20.1420.30">
    <property type="entry name" value="NCX, central ion-binding region"/>
    <property type="match status" value="1"/>
</dbReference>
<feature type="transmembrane region" description="Helical" evidence="5">
    <location>
        <begin position="269"/>
        <end position="290"/>
    </location>
</feature>
<feature type="transmembrane region" description="Helical" evidence="5">
    <location>
        <begin position="296"/>
        <end position="315"/>
    </location>
</feature>
<feature type="transmembrane region" description="Helical" evidence="5">
    <location>
        <begin position="38"/>
        <end position="62"/>
    </location>
</feature>
<organism evidence="7 8">
    <name type="scientific">Porphyromonas gulae</name>
    <dbReference type="NCBI Taxonomy" id="111105"/>
    <lineage>
        <taxon>Bacteria</taxon>
        <taxon>Pseudomonadati</taxon>
        <taxon>Bacteroidota</taxon>
        <taxon>Bacteroidia</taxon>
        <taxon>Bacteroidales</taxon>
        <taxon>Porphyromonadaceae</taxon>
        <taxon>Porphyromonas</taxon>
    </lineage>
</organism>
<gene>
    <name evidence="7" type="ORF">HR08_05665</name>
</gene>
<dbReference type="GO" id="GO:0006874">
    <property type="term" value="P:intracellular calcium ion homeostasis"/>
    <property type="evidence" value="ECO:0007669"/>
    <property type="project" value="TreeGrafter"/>
</dbReference>
<feature type="transmembrane region" description="Helical" evidence="5">
    <location>
        <begin position="164"/>
        <end position="186"/>
    </location>
</feature>
<evidence type="ECO:0000256" key="1">
    <source>
        <dbReference type="ARBA" id="ARBA00004141"/>
    </source>
</evidence>
<feature type="domain" description="Sodium/calcium exchanger membrane region" evidence="6">
    <location>
        <begin position="5"/>
        <end position="152"/>
    </location>
</feature>
<protein>
    <submittedName>
        <fullName evidence="7">Sodium:proton exchanger</fullName>
    </submittedName>
</protein>
<comment type="subcellular location">
    <subcellularLocation>
        <location evidence="1">Membrane</location>
        <topology evidence="1">Multi-pass membrane protein</topology>
    </subcellularLocation>
</comment>
<proteinExistence type="predicted"/>
<reference evidence="7 8" key="1">
    <citation type="submission" date="2014-08" db="EMBL/GenBank/DDBJ databases">
        <title>Porphyromonas gulae strain:COT-052_OH1451 Genome sequencing.</title>
        <authorList>
            <person name="Wallis C."/>
            <person name="Deusch O."/>
            <person name="O'Flynn C."/>
            <person name="Davis I."/>
            <person name="Jospin G."/>
            <person name="Darling A.E."/>
            <person name="Coil D.A."/>
            <person name="Alexiev A."/>
            <person name="Horsfall A."/>
            <person name="Kirkwood N."/>
            <person name="Harris S."/>
            <person name="Eisen J.A."/>
        </authorList>
    </citation>
    <scope>NUCLEOTIDE SEQUENCE [LARGE SCALE GENOMIC DNA]</scope>
    <source>
        <strain evidence="8">COT-052 OH1451</strain>
    </source>
</reference>
<dbReference type="RefSeq" id="WP_039421009.1">
    <property type="nucleotide sequence ID" value="NZ_JRAI01000052.1"/>
</dbReference>
<name>A0A0A2F685_9PORP</name>
<accession>A0A0A2F685</accession>
<dbReference type="EMBL" id="JRAI01000052">
    <property type="protein sequence ID" value="KGN85572.1"/>
    <property type="molecule type" value="Genomic_DNA"/>
</dbReference>
<evidence type="ECO:0000256" key="2">
    <source>
        <dbReference type="ARBA" id="ARBA00022692"/>
    </source>
</evidence>
<dbReference type="AlphaFoldDB" id="A0A0A2F685"/>
<dbReference type="GO" id="GO:0008273">
    <property type="term" value="F:calcium, potassium:sodium antiporter activity"/>
    <property type="evidence" value="ECO:0007669"/>
    <property type="project" value="TreeGrafter"/>
</dbReference>
<evidence type="ECO:0000259" key="6">
    <source>
        <dbReference type="Pfam" id="PF01699"/>
    </source>
</evidence>
<dbReference type="InterPro" id="IPR004837">
    <property type="entry name" value="NaCa_Exmemb"/>
</dbReference>
<dbReference type="Pfam" id="PF01699">
    <property type="entry name" value="Na_Ca_ex"/>
    <property type="match status" value="2"/>
</dbReference>
<dbReference type="InterPro" id="IPR044880">
    <property type="entry name" value="NCX_ion-bd_dom_sf"/>
</dbReference>
<feature type="transmembrane region" description="Helical" evidence="5">
    <location>
        <begin position="131"/>
        <end position="152"/>
    </location>
</feature>
<dbReference type="GO" id="GO:0005886">
    <property type="term" value="C:plasma membrane"/>
    <property type="evidence" value="ECO:0007669"/>
    <property type="project" value="TreeGrafter"/>
</dbReference>
<dbReference type="PANTHER" id="PTHR10846">
    <property type="entry name" value="SODIUM/POTASSIUM/CALCIUM EXCHANGER"/>
    <property type="match status" value="1"/>
</dbReference>
<dbReference type="PANTHER" id="PTHR10846:SF8">
    <property type="entry name" value="INNER MEMBRANE PROTEIN YRBG"/>
    <property type="match status" value="1"/>
</dbReference>
<feature type="transmembrane region" description="Helical" evidence="5">
    <location>
        <begin position="207"/>
        <end position="230"/>
    </location>
</feature>
<dbReference type="NCBIfam" id="TIGR00367">
    <property type="entry name" value="calcium/sodium antiporter"/>
    <property type="match status" value="1"/>
</dbReference>
<evidence type="ECO:0000256" key="3">
    <source>
        <dbReference type="ARBA" id="ARBA00022989"/>
    </source>
</evidence>
<evidence type="ECO:0000256" key="4">
    <source>
        <dbReference type="ARBA" id="ARBA00023136"/>
    </source>
</evidence>
<comment type="caution">
    <text evidence="7">The sequence shown here is derived from an EMBL/GenBank/DDBJ whole genome shotgun (WGS) entry which is preliminary data.</text>
</comment>
<feature type="transmembrane region" description="Helical" evidence="5">
    <location>
        <begin position="74"/>
        <end position="95"/>
    </location>
</feature>
<dbReference type="Proteomes" id="UP000030130">
    <property type="component" value="Unassembled WGS sequence"/>
</dbReference>
<evidence type="ECO:0000313" key="7">
    <source>
        <dbReference type="EMBL" id="KGN85572.1"/>
    </source>
</evidence>
<feature type="domain" description="Sodium/calcium exchanger membrane region" evidence="6">
    <location>
        <begin position="172"/>
        <end position="314"/>
    </location>
</feature>
<feature type="transmembrane region" description="Helical" evidence="5">
    <location>
        <begin position="236"/>
        <end position="257"/>
    </location>
</feature>
<keyword evidence="3 5" id="KW-1133">Transmembrane helix</keyword>
<sequence>MIPNILLLILGLLLVVGGANFLTDGAASIAKRFRLSDLVIGLTVLAFGTSAPELTVSLMAALKGSTDIAIGNVIGSNIFNILAIVGVTALIIPLAMSNSTIRIEIPLTILSSAVLFFMANDRLFDMAGENVITRTEGFVLLAFFLIFLFYTFNMSKGEESPGQVRLFGLPLSIIMVIGGLAALVFGGDLFVDNAAMLAARMGISESVVAITIVAGGTSLPELVTSVVAAIKKRPGMAIGNIVGSNLFNILLILGVSASISPIRIQGITVVDYGIFILATILLYIFGLFFGDKTIKRFEGSILLSLFVCYTVYLVMTA</sequence>
<evidence type="ECO:0000313" key="8">
    <source>
        <dbReference type="Proteomes" id="UP000030130"/>
    </source>
</evidence>
<dbReference type="InterPro" id="IPR004481">
    <property type="entry name" value="K/Na/Ca-exchanger"/>
</dbReference>
<keyword evidence="4 5" id="KW-0472">Membrane</keyword>